<protein>
    <submittedName>
        <fullName evidence="1">Uncharacterized protein</fullName>
    </submittedName>
</protein>
<organism evidence="1 2">
    <name type="scientific">Catharanthus roseus</name>
    <name type="common">Madagascar periwinkle</name>
    <name type="synonym">Vinca rosea</name>
    <dbReference type="NCBI Taxonomy" id="4058"/>
    <lineage>
        <taxon>Eukaryota</taxon>
        <taxon>Viridiplantae</taxon>
        <taxon>Streptophyta</taxon>
        <taxon>Embryophyta</taxon>
        <taxon>Tracheophyta</taxon>
        <taxon>Spermatophyta</taxon>
        <taxon>Magnoliopsida</taxon>
        <taxon>eudicotyledons</taxon>
        <taxon>Gunneridae</taxon>
        <taxon>Pentapetalae</taxon>
        <taxon>asterids</taxon>
        <taxon>lamiids</taxon>
        <taxon>Gentianales</taxon>
        <taxon>Apocynaceae</taxon>
        <taxon>Rauvolfioideae</taxon>
        <taxon>Vinceae</taxon>
        <taxon>Catharanthinae</taxon>
        <taxon>Catharanthus</taxon>
    </lineage>
</organism>
<proteinExistence type="predicted"/>
<keyword evidence="2" id="KW-1185">Reference proteome</keyword>
<gene>
    <name evidence="1" type="ORF">M9H77_07865</name>
</gene>
<dbReference type="Proteomes" id="UP001060085">
    <property type="component" value="Linkage Group LG02"/>
</dbReference>
<accession>A0ACC0BW70</accession>
<reference evidence="2" key="1">
    <citation type="journal article" date="2023" name="Nat. Plants">
        <title>Single-cell RNA sequencing provides a high-resolution roadmap for understanding the multicellular compartmentation of specialized metabolism.</title>
        <authorList>
            <person name="Sun S."/>
            <person name="Shen X."/>
            <person name="Li Y."/>
            <person name="Li Y."/>
            <person name="Wang S."/>
            <person name="Li R."/>
            <person name="Zhang H."/>
            <person name="Shen G."/>
            <person name="Guo B."/>
            <person name="Wei J."/>
            <person name="Xu J."/>
            <person name="St-Pierre B."/>
            <person name="Chen S."/>
            <person name="Sun C."/>
        </authorList>
    </citation>
    <scope>NUCLEOTIDE SEQUENCE [LARGE SCALE GENOMIC DNA]</scope>
</reference>
<sequence length="126" mass="13967">MCGGARDEVEKLCRDGSSYKAPATHSMGLRSLLQADWDLEDNLMFSEFILCGIKNSRTVERKTLLLDKKLLVLETCRKDLDFFLLSRVHLVGPSIMVPDTGGVETFRNKFCATEAGKRINGGGSKP</sequence>
<evidence type="ECO:0000313" key="1">
    <source>
        <dbReference type="EMBL" id="KAI5676915.1"/>
    </source>
</evidence>
<comment type="caution">
    <text evidence="1">The sequence shown here is derived from an EMBL/GenBank/DDBJ whole genome shotgun (WGS) entry which is preliminary data.</text>
</comment>
<name>A0ACC0BW70_CATRO</name>
<evidence type="ECO:0000313" key="2">
    <source>
        <dbReference type="Proteomes" id="UP001060085"/>
    </source>
</evidence>
<dbReference type="EMBL" id="CM044702">
    <property type="protein sequence ID" value="KAI5676915.1"/>
    <property type="molecule type" value="Genomic_DNA"/>
</dbReference>